<protein>
    <submittedName>
        <fullName evidence="1">DUF393 domain-containing protein</fullName>
    </submittedName>
</protein>
<dbReference type="GO" id="GO:0015035">
    <property type="term" value="F:protein-disulfide reductase activity"/>
    <property type="evidence" value="ECO:0007669"/>
    <property type="project" value="InterPro"/>
</dbReference>
<proteinExistence type="predicted"/>
<gene>
    <name evidence="1" type="ORF">EJC50_23220</name>
</gene>
<dbReference type="InterPro" id="IPR007263">
    <property type="entry name" value="DCC1-like"/>
</dbReference>
<organism evidence="1 2">
    <name type="scientific">Paenibacillus albus</name>
    <dbReference type="NCBI Taxonomy" id="2495582"/>
    <lineage>
        <taxon>Bacteria</taxon>
        <taxon>Bacillati</taxon>
        <taxon>Bacillota</taxon>
        <taxon>Bacilli</taxon>
        <taxon>Bacillales</taxon>
        <taxon>Paenibacillaceae</taxon>
        <taxon>Paenibacillus</taxon>
    </lineage>
</organism>
<accession>A0A3S9A916</accession>
<dbReference type="KEGG" id="palb:EJC50_23220"/>
<dbReference type="EMBL" id="CP034437">
    <property type="protein sequence ID" value="AZN42267.1"/>
    <property type="molecule type" value="Genomic_DNA"/>
</dbReference>
<dbReference type="PANTHER" id="PTHR34290:SF2">
    <property type="entry name" value="OS04G0668800 PROTEIN"/>
    <property type="match status" value="1"/>
</dbReference>
<sequence>MARTPKQSEERSREKLIVLYDGECNLCLASVKRLKELQSSSIIRYIAVQALEETYETIPGLDHVTTEQLLTKIHVVEMNGTLHAGAAGIVRILRTTRGLRWLAWLYRVPGLHSAADGLYRIIAAKRYDWFGKADQSCHEGACALPPRKE</sequence>
<dbReference type="Pfam" id="PF04134">
    <property type="entry name" value="DCC1-like"/>
    <property type="match status" value="1"/>
</dbReference>
<evidence type="ECO:0000313" key="2">
    <source>
        <dbReference type="Proteomes" id="UP000272528"/>
    </source>
</evidence>
<evidence type="ECO:0000313" key="1">
    <source>
        <dbReference type="EMBL" id="AZN42267.1"/>
    </source>
</evidence>
<reference evidence="2" key="1">
    <citation type="submission" date="2018-12" db="EMBL/GenBank/DDBJ databases">
        <title>Genome sequence of Peanibacillus sp.</title>
        <authorList>
            <person name="Subramani G."/>
            <person name="Srinivasan S."/>
            <person name="Kim M.K."/>
        </authorList>
    </citation>
    <scope>NUCLEOTIDE SEQUENCE [LARGE SCALE GENOMIC DNA]</scope>
    <source>
        <strain evidence="2">18JY67-1</strain>
    </source>
</reference>
<dbReference type="InterPro" id="IPR044691">
    <property type="entry name" value="DCC1_Trx"/>
</dbReference>
<name>A0A3S9A916_9BACL</name>
<dbReference type="PANTHER" id="PTHR34290">
    <property type="entry name" value="SI:CH73-390P7.2"/>
    <property type="match status" value="1"/>
</dbReference>
<dbReference type="Proteomes" id="UP000272528">
    <property type="component" value="Chromosome"/>
</dbReference>
<keyword evidence="2" id="KW-1185">Reference proteome</keyword>
<dbReference type="OrthoDB" id="9785438at2"/>
<dbReference type="RefSeq" id="WP_126017960.1">
    <property type="nucleotide sequence ID" value="NZ_CP034437.1"/>
</dbReference>
<dbReference type="AlphaFoldDB" id="A0A3S9A916"/>